<dbReference type="EMBL" id="LR796295">
    <property type="protein sequence ID" value="CAB4134783.1"/>
    <property type="molecule type" value="Genomic_DNA"/>
</dbReference>
<accession>A0A6J5LN88</accession>
<gene>
    <name evidence="1" type="ORF">UFOVP281_4</name>
</gene>
<protein>
    <submittedName>
        <fullName evidence="1">Uncharacterized protein</fullName>
    </submittedName>
</protein>
<organism evidence="1">
    <name type="scientific">uncultured Caudovirales phage</name>
    <dbReference type="NCBI Taxonomy" id="2100421"/>
    <lineage>
        <taxon>Viruses</taxon>
        <taxon>Duplodnaviria</taxon>
        <taxon>Heunggongvirae</taxon>
        <taxon>Uroviricota</taxon>
        <taxon>Caudoviricetes</taxon>
        <taxon>Peduoviridae</taxon>
        <taxon>Maltschvirus</taxon>
        <taxon>Maltschvirus maltsch</taxon>
    </lineage>
</organism>
<name>A0A6J5LN88_9CAUD</name>
<evidence type="ECO:0000313" key="1">
    <source>
        <dbReference type="EMBL" id="CAB4134783.1"/>
    </source>
</evidence>
<proteinExistence type="predicted"/>
<reference evidence="1" key="1">
    <citation type="submission" date="2020-04" db="EMBL/GenBank/DDBJ databases">
        <authorList>
            <person name="Chiriac C."/>
            <person name="Salcher M."/>
            <person name="Ghai R."/>
            <person name="Kavagutti S V."/>
        </authorList>
    </citation>
    <scope>NUCLEOTIDE SEQUENCE</scope>
</reference>
<sequence length="250" mass="28314">MSNIRKRWTGDSPHPEAPDLLLSRVVSWVPDSTKKYSTINGYEPNNITAAVAWTKIPPDLVASDAFIYRDKKTGLWVQAVGYPLISREQAQAWIDLQISNGAVTSWYNQYAQPRLPQKPYTLREIPAKTIDKITYIELLGEQNKFMVAGQNLLDLNPVGRPKDVDIHAEPPKRKNYPRKNTGIFHIRRNSRCLETPKGVYQSVSAAAGDMGISFCGVTHHLKKNSPGYRYISVEEYLLRVQELNTNSTTE</sequence>